<dbReference type="AlphaFoldDB" id="A0A5C6AXH7"/>
<protein>
    <submittedName>
        <fullName evidence="1">Uncharacterized protein</fullName>
    </submittedName>
</protein>
<dbReference type="EMBL" id="SJPN01000003">
    <property type="protein sequence ID" value="TWU04643.1"/>
    <property type="molecule type" value="Genomic_DNA"/>
</dbReference>
<gene>
    <name evidence="1" type="ORF">Pla52n_26850</name>
</gene>
<dbReference type="Proteomes" id="UP000320176">
    <property type="component" value="Unassembled WGS sequence"/>
</dbReference>
<name>A0A5C6AXH7_9BACT</name>
<accession>A0A5C6AXH7</accession>
<evidence type="ECO:0000313" key="2">
    <source>
        <dbReference type="Proteomes" id="UP000320176"/>
    </source>
</evidence>
<comment type="caution">
    <text evidence="1">The sequence shown here is derived from an EMBL/GenBank/DDBJ whole genome shotgun (WGS) entry which is preliminary data.</text>
</comment>
<reference evidence="1 2" key="1">
    <citation type="submission" date="2019-02" db="EMBL/GenBank/DDBJ databases">
        <title>Deep-cultivation of Planctomycetes and their phenomic and genomic characterization uncovers novel biology.</title>
        <authorList>
            <person name="Wiegand S."/>
            <person name="Jogler M."/>
            <person name="Boedeker C."/>
            <person name="Pinto D."/>
            <person name="Vollmers J."/>
            <person name="Rivas-Marin E."/>
            <person name="Kohn T."/>
            <person name="Peeters S.H."/>
            <person name="Heuer A."/>
            <person name="Rast P."/>
            <person name="Oberbeckmann S."/>
            <person name="Bunk B."/>
            <person name="Jeske O."/>
            <person name="Meyerdierks A."/>
            <person name="Storesund J.E."/>
            <person name="Kallscheuer N."/>
            <person name="Luecker S."/>
            <person name="Lage O.M."/>
            <person name="Pohl T."/>
            <person name="Merkel B.J."/>
            <person name="Hornburger P."/>
            <person name="Mueller R.-W."/>
            <person name="Bruemmer F."/>
            <person name="Labrenz M."/>
            <person name="Spormann A.M."/>
            <person name="Op Den Camp H."/>
            <person name="Overmann J."/>
            <person name="Amann R."/>
            <person name="Jetten M.S.M."/>
            <person name="Mascher T."/>
            <person name="Medema M.H."/>
            <person name="Devos D.P."/>
            <person name="Kaster A.-K."/>
            <person name="Ovreas L."/>
            <person name="Rohde M."/>
            <person name="Galperin M.Y."/>
            <person name="Jogler C."/>
        </authorList>
    </citation>
    <scope>NUCLEOTIDE SEQUENCE [LARGE SCALE GENOMIC DNA]</scope>
    <source>
        <strain evidence="1 2">Pla52n</strain>
    </source>
</reference>
<sequence length="105" mass="11306">MGTVLTNDLLPRSAPGLGPVEARLMCYKEAVDSLGSPPDSCRWKQDDHWPSQVAFIPLPLARGQWGDGVRLACGVVASQSDSPPARGRLESGQIERMVTAMRTTS</sequence>
<keyword evidence="2" id="KW-1185">Reference proteome</keyword>
<organism evidence="1 2">
    <name type="scientific">Stieleria varia</name>
    <dbReference type="NCBI Taxonomy" id="2528005"/>
    <lineage>
        <taxon>Bacteria</taxon>
        <taxon>Pseudomonadati</taxon>
        <taxon>Planctomycetota</taxon>
        <taxon>Planctomycetia</taxon>
        <taxon>Pirellulales</taxon>
        <taxon>Pirellulaceae</taxon>
        <taxon>Stieleria</taxon>
    </lineage>
</organism>
<proteinExistence type="predicted"/>
<evidence type="ECO:0000313" key="1">
    <source>
        <dbReference type="EMBL" id="TWU04643.1"/>
    </source>
</evidence>